<accession>A0A2C9M814</accession>
<dbReference type="InterPro" id="IPR000917">
    <property type="entry name" value="Sulfatase_N"/>
</dbReference>
<keyword evidence="4" id="KW-0472">Membrane</keyword>
<dbReference type="GO" id="GO:0004065">
    <property type="term" value="F:arylsulfatase activity"/>
    <property type="evidence" value="ECO:0007669"/>
    <property type="project" value="TreeGrafter"/>
</dbReference>
<dbReference type="Proteomes" id="UP000076420">
    <property type="component" value="Unassembled WGS sequence"/>
</dbReference>
<evidence type="ECO:0000256" key="4">
    <source>
        <dbReference type="SAM" id="Phobius"/>
    </source>
</evidence>
<dbReference type="InterPro" id="IPR017850">
    <property type="entry name" value="Alkaline_phosphatase_core_sf"/>
</dbReference>
<organism evidence="6 7">
    <name type="scientific">Biomphalaria glabrata</name>
    <name type="common">Bloodfluke planorb</name>
    <name type="synonym">Freshwater snail</name>
    <dbReference type="NCBI Taxonomy" id="6526"/>
    <lineage>
        <taxon>Eukaryota</taxon>
        <taxon>Metazoa</taxon>
        <taxon>Spiralia</taxon>
        <taxon>Lophotrochozoa</taxon>
        <taxon>Mollusca</taxon>
        <taxon>Gastropoda</taxon>
        <taxon>Heterobranchia</taxon>
        <taxon>Euthyneura</taxon>
        <taxon>Panpulmonata</taxon>
        <taxon>Hygrophila</taxon>
        <taxon>Lymnaeoidea</taxon>
        <taxon>Planorbidae</taxon>
        <taxon>Biomphalaria</taxon>
    </lineage>
</organism>
<keyword evidence="4" id="KW-0812">Transmembrane</keyword>
<proteinExistence type="inferred from homology"/>
<dbReference type="InterPro" id="IPR050738">
    <property type="entry name" value="Sulfatase"/>
</dbReference>
<keyword evidence="4" id="KW-1133">Transmembrane helix</keyword>
<evidence type="ECO:0000259" key="5">
    <source>
        <dbReference type="Pfam" id="PF00884"/>
    </source>
</evidence>
<dbReference type="STRING" id="6526.A0A2C9M814"/>
<dbReference type="PANTHER" id="PTHR42693:SF53">
    <property type="entry name" value="ENDO-4-O-SULFATASE"/>
    <property type="match status" value="1"/>
</dbReference>
<dbReference type="PANTHER" id="PTHR42693">
    <property type="entry name" value="ARYLSULFATASE FAMILY MEMBER"/>
    <property type="match status" value="1"/>
</dbReference>
<feature type="domain" description="Sulfatase N-terminal" evidence="5">
    <location>
        <begin position="26"/>
        <end position="325"/>
    </location>
</feature>
<dbReference type="Pfam" id="PF00884">
    <property type="entry name" value="Sulfatase"/>
    <property type="match status" value="1"/>
</dbReference>
<feature type="transmembrane region" description="Helical" evidence="4">
    <location>
        <begin position="6"/>
        <end position="30"/>
    </location>
</feature>
<gene>
    <name evidence="6" type="primary">106061023</name>
</gene>
<comment type="similarity">
    <text evidence="2">Belongs to the sulfatase family.</text>
</comment>
<protein>
    <recommendedName>
        <fullName evidence="5">Sulfatase N-terminal domain-containing protein</fullName>
    </recommendedName>
</protein>
<name>A0A2C9M814_BIOGL</name>
<dbReference type="VEuPathDB" id="VectorBase:BGLAX_050194"/>
<dbReference type="SUPFAM" id="SSF53649">
    <property type="entry name" value="Alkaline phosphatase-like"/>
    <property type="match status" value="1"/>
</dbReference>
<evidence type="ECO:0000313" key="6">
    <source>
        <dbReference type="EnsemblMetazoa" id="BGLB039618-PA"/>
    </source>
</evidence>
<evidence type="ECO:0000256" key="2">
    <source>
        <dbReference type="ARBA" id="ARBA00008779"/>
    </source>
</evidence>
<dbReference type="VEuPathDB" id="VectorBase:BGLB039618"/>
<reference evidence="6" key="1">
    <citation type="submission" date="2020-05" db="UniProtKB">
        <authorList>
            <consortium name="EnsemblMetazoa"/>
        </authorList>
    </citation>
    <scope>IDENTIFICATION</scope>
    <source>
        <strain evidence="6">BB02</strain>
    </source>
</reference>
<dbReference type="OrthoDB" id="10012954at2759"/>
<dbReference type="EnsemblMetazoa" id="BGLB039618-RA">
    <property type="protein sequence ID" value="BGLB039618-PA"/>
    <property type="gene ID" value="BGLB039618"/>
</dbReference>
<evidence type="ECO:0000256" key="1">
    <source>
        <dbReference type="ARBA" id="ARBA00001913"/>
    </source>
</evidence>
<dbReference type="AlphaFoldDB" id="A0A2C9M814"/>
<dbReference type="Gene3D" id="3.40.720.10">
    <property type="entry name" value="Alkaline Phosphatase, subunit A"/>
    <property type="match status" value="1"/>
</dbReference>
<evidence type="ECO:0000256" key="3">
    <source>
        <dbReference type="ARBA" id="ARBA00022801"/>
    </source>
</evidence>
<comment type="cofactor">
    <cofactor evidence="1">
        <name>Ca(2+)</name>
        <dbReference type="ChEBI" id="CHEBI:29108"/>
    </cofactor>
</comment>
<keyword evidence="3" id="KW-0378">Hydrolase</keyword>
<dbReference type="KEGG" id="bgt:106061023"/>
<sequence>MTRNFINYVFGIYILSLIVFVDSKGVLLIIGGDTSLELGAYNNSDVSTQSIDRLAINGVLFKRAYTSSVSGGSSSRSEILTGIPAHQNGMFGPHSLPSYFRTYDDVVSISKMLSAEGVATGIIGLESLGPESVFGFNYRQTDSNHDDLSISRNISFISSYVKDFLTQHRQENFFLVVSLGDAERCRRPEYGQFCEDFGDEQDPAGSIPGWKPSTYNASSLRLPYYIPDLEDAREDLASLYRSINRLDQGVGLIMSALVNAGLFATTLTIFTSTGGVGFPGAKYNALDSGSRVPLIIASSGYSIGQVSDALVSTLDIAPTIMDYFGLPFPKYSIAGKQVVPTGISLVPLLTDPTKSGHSYVFSAQNFLQVNQEFPIRAIRNESYTLIWNKWDTFPIAVEIFNSLTYTVYNVAAEPRYSDVFQELQVLLKMTMLHVFYTLDINLLSTLSHVLMLNIKIHGTLKRPSQRPPKSLATPLRRGPVTWLRANGPYCPQVVTLQVRVQAF</sequence>
<evidence type="ECO:0000313" key="7">
    <source>
        <dbReference type="Proteomes" id="UP000076420"/>
    </source>
</evidence>